<comment type="subcellular location">
    <subcellularLocation>
        <location evidence="1 7">Cell membrane</location>
        <topology evidence="1 7">Multi-pass membrane protein</topology>
    </subcellularLocation>
</comment>
<keyword evidence="5 7" id="KW-1133">Transmembrane helix</keyword>
<dbReference type="Pfam" id="PF19300">
    <property type="entry name" value="BPD_transp_1_N"/>
    <property type="match status" value="1"/>
</dbReference>
<dbReference type="InterPro" id="IPR035906">
    <property type="entry name" value="MetI-like_sf"/>
</dbReference>
<feature type="transmembrane region" description="Helical" evidence="7">
    <location>
        <begin position="281"/>
        <end position="300"/>
    </location>
</feature>
<feature type="transmembrane region" description="Helical" evidence="7">
    <location>
        <begin position="99"/>
        <end position="119"/>
    </location>
</feature>
<keyword evidence="4 7" id="KW-0812">Transmembrane</keyword>
<dbReference type="Gene3D" id="1.10.3720.10">
    <property type="entry name" value="MetI-like"/>
    <property type="match status" value="1"/>
</dbReference>
<keyword evidence="3" id="KW-1003">Cell membrane</keyword>
<sequence>MTRFLLRRLGLGVLTILLASVLVFAALQALPGDVAGQILGRFSSPEARAALTATLNLDQPPVQRYLSWLGGAVQGDFGTSLADGRPVVDVVWTYLRNSLLIAAVGAVLGIALAFLLGIVAGTFREKLPDNVISVVSLVGMSVPEYTVATLLVLLLSVSIPLFPAVVTAGPTASLSELLPAVWLPGFALAVVMAAYVVRITRSSVIDVLASDFAVHARLRGLSTPRILVHHVLPSAILPTLNVVAVNMAWLFGGVVVVEAVFNYPGLGTLVLQSVSNRDLPVLQLVAIIGAVAYVLCNLLADLGALALNPRLRTPAGGH</sequence>
<evidence type="ECO:0000313" key="10">
    <source>
        <dbReference type="Proteomes" id="UP001589748"/>
    </source>
</evidence>
<dbReference type="PROSITE" id="PS50928">
    <property type="entry name" value="ABC_TM1"/>
    <property type="match status" value="1"/>
</dbReference>
<evidence type="ECO:0000256" key="3">
    <source>
        <dbReference type="ARBA" id="ARBA00022475"/>
    </source>
</evidence>
<dbReference type="PANTHER" id="PTHR43163">
    <property type="entry name" value="DIPEPTIDE TRANSPORT SYSTEM PERMEASE PROTEIN DPPB-RELATED"/>
    <property type="match status" value="1"/>
</dbReference>
<feature type="transmembrane region" description="Helical" evidence="7">
    <location>
        <begin position="235"/>
        <end position="261"/>
    </location>
</feature>
<evidence type="ECO:0000256" key="7">
    <source>
        <dbReference type="RuleBase" id="RU363032"/>
    </source>
</evidence>
<name>A0ABV5LVD7_9ACTN</name>
<dbReference type="Pfam" id="PF00528">
    <property type="entry name" value="BPD_transp_1"/>
    <property type="match status" value="1"/>
</dbReference>
<feature type="transmembrane region" description="Helical" evidence="7">
    <location>
        <begin position="177"/>
        <end position="197"/>
    </location>
</feature>
<protein>
    <submittedName>
        <fullName evidence="9">ABC transporter permease</fullName>
    </submittedName>
</protein>
<comment type="caution">
    <text evidence="9">The sequence shown here is derived from an EMBL/GenBank/DDBJ whole genome shotgun (WGS) entry which is preliminary data.</text>
</comment>
<accession>A0ABV5LVD7</accession>
<reference evidence="9 10" key="1">
    <citation type="submission" date="2024-09" db="EMBL/GenBank/DDBJ databases">
        <authorList>
            <person name="Sun Q."/>
            <person name="Mori K."/>
        </authorList>
    </citation>
    <scope>NUCLEOTIDE SEQUENCE [LARGE SCALE GENOMIC DNA]</scope>
    <source>
        <strain evidence="9 10">TISTR 1856</strain>
    </source>
</reference>
<dbReference type="RefSeq" id="WP_380138068.1">
    <property type="nucleotide sequence ID" value="NZ_JBHLUI010000008.1"/>
</dbReference>
<keyword evidence="6 7" id="KW-0472">Membrane</keyword>
<evidence type="ECO:0000256" key="2">
    <source>
        <dbReference type="ARBA" id="ARBA00022448"/>
    </source>
</evidence>
<keyword evidence="2 7" id="KW-0813">Transport</keyword>
<evidence type="ECO:0000256" key="6">
    <source>
        <dbReference type="ARBA" id="ARBA00023136"/>
    </source>
</evidence>
<evidence type="ECO:0000313" key="9">
    <source>
        <dbReference type="EMBL" id="MFB9378060.1"/>
    </source>
</evidence>
<keyword evidence="10" id="KW-1185">Reference proteome</keyword>
<evidence type="ECO:0000256" key="5">
    <source>
        <dbReference type="ARBA" id="ARBA00022989"/>
    </source>
</evidence>
<organism evidence="9 10">
    <name type="scientific">Kineococcus gynurae</name>
    <dbReference type="NCBI Taxonomy" id="452979"/>
    <lineage>
        <taxon>Bacteria</taxon>
        <taxon>Bacillati</taxon>
        <taxon>Actinomycetota</taxon>
        <taxon>Actinomycetes</taxon>
        <taxon>Kineosporiales</taxon>
        <taxon>Kineosporiaceae</taxon>
        <taxon>Kineococcus</taxon>
    </lineage>
</organism>
<dbReference type="Proteomes" id="UP001589748">
    <property type="component" value="Unassembled WGS sequence"/>
</dbReference>
<evidence type="ECO:0000256" key="4">
    <source>
        <dbReference type="ARBA" id="ARBA00022692"/>
    </source>
</evidence>
<dbReference type="InterPro" id="IPR000515">
    <property type="entry name" value="MetI-like"/>
</dbReference>
<feature type="domain" description="ABC transmembrane type-1" evidence="8">
    <location>
        <begin position="95"/>
        <end position="300"/>
    </location>
</feature>
<comment type="similarity">
    <text evidence="7">Belongs to the binding-protein-dependent transport system permease family.</text>
</comment>
<evidence type="ECO:0000256" key="1">
    <source>
        <dbReference type="ARBA" id="ARBA00004651"/>
    </source>
</evidence>
<gene>
    <name evidence="9" type="ORF">ACFFVI_13895</name>
</gene>
<dbReference type="InterPro" id="IPR045621">
    <property type="entry name" value="BPD_transp_1_N"/>
</dbReference>
<dbReference type="EMBL" id="JBHMDM010000007">
    <property type="protein sequence ID" value="MFB9378060.1"/>
    <property type="molecule type" value="Genomic_DNA"/>
</dbReference>
<dbReference type="CDD" id="cd06261">
    <property type="entry name" value="TM_PBP2"/>
    <property type="match status" value="1"/>
</dbReference>
<dbReference type="PANTHER" id="PTHR43163:SF6">
    <property type="entry name" value="DIPEPTIDE TRANSPORT SYSTEM PERMEASE PROTEIN DPPB-RELATED"/>
    <property type="match status" value="1"/>
</dbReference>
<feature type="transmembrane region" description="Helical" evidence="7">
    <location>
        <begin position="131"/>
        <end position="157"/>
    </location>
</feature>
<proteinExistence type="inferred from homology"/>
<evidence type="ECO:0000259" key="8">
    <source>
        <dbReference type="PROSITE" id="PS50928"/>
    </source>
</evidence>
<dbReference type="SUPFAM" id="SSF161098">
    <property type="entry name" value="MetI-like"/>
    <property type="match status" value="1"/>
</dbReference>